<dbReference type="PROSITE" id="PS50934">
    <property type="entry name" value="SWIRM"/>
    <property type="match status" value="1"/>
</dbReference>
<dbReference type="OrthoDB" id="118550at2759"/>
<evidence type="ECO:0000259" key="9">
    <source>
        <dbReference type="PROSITE" id="PS51293"/>
    </source>
</evidence>
<dbReference type="SMART" id="SM00717">
    <property type="entry name" value="SANT"/>
    <property type="match status" value="1"/>
</dbReference>
<evidence type="ECO:0000256" key="1">
    <source>
        <dbReference type="ARBA" id="ARBA00023015"/>
    </source>
</evidence>
<dbReference type="FunFam" id="1.10.10.10:FF:000020">
    <property type="entry name" value="SWI/SNF complex subunit SMARCC2 isoform c"/>
    <property type="match status" value="1"/>
</dbReference>
<dbReference type="InterPro" id="IPR001005">
    <property type="entry name" value="SANT/Myb"/>
</dbReference>
<gene>
    <name evidence="12" type="primary">LOC105038790</name>
</gene>
<feature type="region of interest" description="Disordered" evidence="6">
    <location>
        <begin position="313"/>
        <end position="338"/>
    </location>
</feature>
<keyword evidence="3" id="KW-0804">Transcription</keyword>
<evidence type="ECO:0000313" key="12">
    <source>
        <dbReference type="RefSeq" id="XP_010912995.1"/>
    </source>
</evidence>
<reference evidence="12" key="1">
    <citation type="submission" date="2025-08" db="UniProtKB">
        <authorList>
            <consortium name="RefSeq"/>
        </authorList>
    </citation>
    <scope>IDENTIFICATION</scope>
</reference>
<keyword evidence="11" id="KW-1185">Reference proteome</keyword>
<dbReference type="PROSITE" id="PS50090">
    <property type="entry name" value="MYB_LIKE"/>
    <property type="match status" value="1"/>
</dbReference>
<feature type="domain" description="SANT" evidence="9">
    <location>
        <begin position="230"/>
        <end position="281"/>
    </location>
</feature>
<proteinExistence type="predicted"/>
<dbReference type="Pfam" id="PF16495">
    <property type="entry name" value="SWIRM-assoc_1"/>
    <property type="match status" value="1"/>
</dbReference>
<dbReference type="InterPro" id="IPR009057">
    <property type="entry name" value="Homeodomain-like_sf"/>
</dbReference>
<dbReference type="PROSITE" id="PS51293">
    <property type="entry name" value="SANT"/>
    <property type="match status" value="1"/>
</dbReference>
<feature type="compositionally biased region" description="Basic and acidic residues" evidence="6">
    <location>
        <begin position="314"/>
        <end position="332"/>
    </location>
</feature>
<feature type="region of interest" description="Disordered" evidence="6">
    <location>
        <begin position="404"/>
        <end position="430"/>
    </location>
</feature>
<feature type="compositionally biased region" description="Basic and acidic residues" evidence="6">
    <location>
        <begin position="411"/>
        <end position="430"/>
    </location>
</feature>
<feature type="domain" description="SWIRM" evidence="8">
    <location>
        <begin position="14"/>
        <end position="111"/>
    </location>
</feature>
<feature type="coiled-coil region" evidence="5">
    <location>
        <begin position="459"/>
        <end position="486"/>
    </location>
</feature>
<dbReference type="SUPFAM" id="SSF46689">
    <property type="entry name" value="Homeodomain-like"/>
    <property type="match status" value="2"/>
</dbReference>
<name>A0A6I9QP33_ELAGV</name>
<keyword evidence="1" id="KW-0805">Transcription regulation</keyword>
<dbReference type="PANTHER" id="PTHR12802:SF140">
    <property type="entry name" value="SWI_SNF COMPLEX SUBUNIT SWI3A"/>
    <property type="match status" value="1"/>
</dbReference>
<evidence type="ECO:0000256" key="2">
    <source>
        <dbReference type="ARBA" id="ARBA00023125"/>
    </source>
</evidence>
<dbReference type="Proteomes" id="UP000504607">
    <property type="component" value="Chromosome 2"/>
</dbReference>
<sequence>MMPSSEDDLSRDLYSIPSSSSWFQWDEIHETERRELPEFFDGSAASRNLRVYKEYRDFIINKFREDPSRRLTFTEVRKSLIGDVGTLHKVFLFLERWGLINFGISGGRPRQPEEVGPRVVVEEAGAGVQVVPASSKLASGRSAVAATAAGAGETGFRLPPLSSYSDVFGDWAPGKGPVCAVCGNEGVSGRHEPLIEGGFVVCLKCSKNRNDIEGKSADDNSGHADGNANHATGAWTDAETLLLLEAVLKHGDDWDLIAQHVRTKSRIDCIARLIQLPFGDHMLGTFSGKYDAKNSGNQPTNSKAIQHASSELLPEPKTDGHGHDDVKEKVAEESTPVHPLKRRHIPSIANATDSLMKQVALLSTAAGPHVAAAAAEAAVKALCNEKPCAWKVFDIDEDESRKKLKSFPTKNEPKSAVKVEDQEVEMDKQTDAPELPQKNFSATAFQTKAAIATALGAAAARAKLLADQEEREMELLMASIIEAQMRKIQYKIKHFKELEFIMEKEYTLMQQMKESLLDKWVEVIQQIFQAGIPRWKDHAFPKSLWNNGS</sequence>
<protein>
    <submittedName>
        <fullName evidence="12">SWI/SNF complex subunit SWI3A isoform X1</fullName>
    </submittedName>
</protein>
<evidence type="ECO:0000259" key="7">
    <source>
        <dbReference type="PROSITE" id="PS50090"/>
    </source>
</evidence>
<keyword evidence="4" id="KW-0539">Nucleus</keyword>
<dbReference type="AlphaFoldDB" id="A0A6I9QP33"/>
<dbReference type="InParanoid" id="A0A6I9QP33"/>
<feature type="domain" description="HTH myb-type" evidence="10">
    <location>
        <begin position="227"/>
        <end position="276"/>
    </location>
</feature>
<dbReference type="InterPro" id="IPR017884">
    <property type="entry name" value="SANT_dom"/>
</dbReference>
<dbReference type="Pfam" id="PF00249">
    <property type="entry name" value="Myb_DNA-binding"/>
    <property type="match status" value="1"/>
</dbReference>
<accession>A0A6I9QP33</accession>
<dbReference type="InterPro" id="IPR036388">
    <property type="entry name" value="WH-like_DNA-bd_sf"/>
</dbReference>
<dbReference type="PANTHER" id="PTHR12802">
    <property type="entry name" value="SWI/SNF COMPLEX-RELATED"/>
    <property type="match status" value="1"/>
</dbReference>
<evidence type="ECO:0000259" key="10">
    <source>
        <dbReference type="PROSITE" id="PS51294"/>
    </source>
</evidence>
<dbReference type="InterPro" id="IPR017930">
    <property type="entry name" value="Myb_dom"/>
</dbReference>
<dbReference type="InterPro" id="IPR007526">
    <property type="entry name" value="SWIRM"/>
</dbReference>
<keyword evidence="5" id="KW-0175">Coiled coil</keyword>
<dbReference type="FunCoup" id="A0A6I9QP33">
    <property type="interactions" value="517"/>
</dbReference>
<evidence type="ECO:0000256" key="6">
    <source>
        <dbReference type="SAM" id="MobiDB-lite"/>
    </source>
</evidence>
<dbReference type="Gene3D" id="1.10.10.10">
    <property type="entry name" value="Winged helix-like DNA-binding domain superfamily/Winged helix DNA-binding domain"/>
    <property type="match status" value="1"/>
</dbReference>
<evidence type="ECO:0000256" key="3">
    <source>
        <dbReference type="ARBA" id="ARBA00023163"/>
    </source>
</evidence>
<dbReference type="Gene3D" id="1.10.10.60">
    <property type="entry name" value="Homeodomain-like"/>
    <property type="match status" value="1"/>
</dbReference>
<dbReference type="RefSeq" id="XP_010912995.1">
    <property type="nucleotide sequence ID" value="XM_010914693.3"/>
</dbReference>
<dbReference type="GeneID" id="105038790"/>
<dbReference type="InterPro" id="IPR032451">
    <property type="entry name" value="SMARCC_C"/>
</dbReference>
<dbReference type="KEGG" id="egu:105038790"/>
<evidence type="ECO:0000259" key="8">
    <source>
        <dbReference type="PROSITE" id="PS50934"/>
    </source>
</evidence>
<dbReference type="Pfam" id="PF04433">
    <property type="entry name" value="SWIRM"/>
    <property type="match status" value="1"/>
</dbReference>
<evidence type="ECO:0000256" key="4">
    <source>
        <dbReference type="ARBA" id="ARBA00023242"/>
    </source>
</evidence>
<feature type="domain" description="Myb-like" evidence="7">
    <location>
        <begin position="227"/>
        <end position="277"/>
    </location>
</feature>
<dbReference type="CDD" id="cd00167">
    <property type="entry name" value="SANT"/>
    <property type="match status" value="1"/>
</dbReference>
<organism evidence="11 12">
    <name type="scientific">Elaeis guineensis var. tenera</name>
    <name type="common">Oil palm</name>
    <dbReference type="NCBI Taxonomy" id="51953"/>
    <lineage>
        <taxon>Eukaryota</taxon>
        <taxon>Viridiplantae</taxon>
        <taxon>Streptophyta</taxon>
        <taxon>Embryophyta</taxon>
        <taxon>Tracheophyta</taxon>
        <taxon>Spermatophyta</taxon>
        <taxon>Magnoliopsida</taxon>
        <taxon>Liliopsida</taxon>
        <taxon>Arecaceae</taxon>
        <taxon>Arecoideae</taxon>
        <taxon>Cocoseae</taxon>
        <taxon>Elaeidinae</taxon>
        <taxon>Elaeis</taxon>
    </lineage>
</organism>
<dbReference type="GO" id="GO:0005634">
    <property type="term" value="C:nucleus"/>
    <property type="evidence" value="ECO:0007669"/>
    <property type="project" value="UniProtKB-ARBA"/>
</dbReference>
<dbReference type="PROSITE" id="PS51294">
    <property type="entry name" value="HTH_MYB"/>
    <property type="match status" value="1"/>
</dbReference>
<dbReference type="GO" id="GO:0003677">
    <property type="term" value="F:DNA binding"/>
    <property type="evidence" value="ECO:0007669"/>
    <property type="project" value="UniProtKB-KW"/>
</dbReference>
<evidence type="ECO:0000256" key="5">
    <source>
        <dbReference type="SAM" id="Coils"/>
    </source>
</evidence>
<evidence type="ECO:0000313" key="11">
    <source>
        <dbReference type="Proteomes" id="UP000504607"/>
    </source>
</evidence>
<keyword evidence="2" id="KW-0238">DNA-binding</keyword>